<sequence length="83" mass="9243">MIFDIERIQIGSGSFGFYLVNGAGQQLTTRQVLATGTNSYPFTDSEEQQIAANNDNLYLILDSDTNGKGNRELEIDYFELNSV</sequence>
<evidence type="ECO:0000313" key="3">
    <source>
        <dbReference type="Proteomes" id="UP000011659"/>
    </source>
</evidence>
<protein>
    <submittedName>
        <fullName evidence="1">Uncharacterized protein</fullName>
    </submittedName>
</protein>
<reference evidence="1 3" key="1">
    <citation type="journal article" date="2014" name="PLoS Genet.">
        <title>Phylogenetically driven sequencing of extremely halophilic archaea reveals strategies for static and dynamic osmo-response.</title>
        <authorList>
            <person name="Becker E.A."/>
            <person name="Seitzer P.M."/>
            <person name="Tritt A."/>
            <person name="Larsen D."/>
            <person name="Krusor M."/>
            <person name="Yao A.I."/>
            <person name="Wu D."/>
            <person name="Madern D."/>
            <person name="Eisen J.A."/>
            <person name="Darling A.E."/>
            <person name="Facciotti M.T."/>
        </authorList>
    </citation>
    <scope>NUCLEOTIDE SEQUENCE [LARGE SCALE GENOMIC DNA]</scope>
    <source>
        <strain evidence="1 3">ATCC 33800</strain>
    </source>
</reference>
<dbReference type="PATRIC" id="fig|662476.7.peg.3912"/>
<dbReference type="EMBL" id="CP073368">
    <property type="protein sequence ID" value="QUJ74174.1"/>
    <property type="molecule type" value="Genomic_DNA"/>
</dbReference>
<geneLocation type="plasmid" evidence="2 4">
    <name>pHsi540</name>
</geneLocation>
<keyword evidence="3" id="KW-1185">Reference proteome</keyword>
<proteinExistence type="predicted"/>
<evidence type="ECO:0000313" key="4">
    <source>
        <dbReference type="Proteomes" id="UP000682967"/>
    </source>
</evidence>
<dbReference type="Proteomes" id="UP000011659">
    <property type="component" value="Unassembled WGS sequence"/>
</dbReference>
<dbReference type="RefSeq" id="WP_004966540.1">
    <property type="nucleotide sequence ID" value="NZ_AOLR01000053.1"/>
</dbReference>
<gene>
    <name evidence="1" type="ORF">C436_19683</name>
    <name evidence="2" type="ORF">KDQ40_17065</name>
</gene>
<keyword evidence="2" id="KW-0614">Plasmid</keyword>
<accession>M0JKW3</accession>
<dbReference type="KEGG" id="hsin:KDQ40_17065"/>
<evidence type="ECO:0000313" key="1">
    <source>
        <dbReference type="EMBL" id="EMA08973.1"/>
    </source>
</evidence>
<organism evidence="1 3">
    <name type="scientific">Haloarcula marismortui ATCC 33800</name>
    <dbReference type="NCBI Taxonomy" id="662476"/>
    <lineage>
        <taxon>Archaea</taxon>
        <taxon>Methanobacteriati</taxon>
        <taxon>Methanobacteriota</taxon>
        <taxon>Stenosarchaea group</taxon>
        <taxon>Halobacteria</taxon>
        <taxon>Halobacteriales</taxon>
        <taxon>Haloarculaceae</taxon>
        <taxon>Haloarcula</taxon>
    </lineage>
</organism>
<evidence type="ECO:0000313" key="2">
    <source>
        <dbReference type="EMBL" id="QUJ74174.1"/>
    </source>
</evidence>
<dbReference type="Proteomes" id="UP000682967">
    <property type="component" value="Plasmid pHsi540"/>
</dbReference>
<dbReference type="EMBL" id="AOLR01000053">
    <property type="protein sequence ID" value="EMA08973.1"/>
    <property type="molecule type" value="Genomic_DNA"/>
</dbReference>
<name>M0JKW3_9EURY</name>
<dbReference type="GeneID" id="64824703"/>
<dbReference type="AlphaFoldDB" id="M0JKW3"/>
<reference evidence="2" key="2">
    <citation type="submission" date="2021-04" db="EMBL/GenBank/DDBJ databases">
        <title>Complete Genome sequence and Methylome Analysis of the Haloarchaeon Haloarcula sinaiiensis.</title>
        <authorList>
            <person name="Fomenkov A."/>
            <person name="DasSarma P."/>
            <person name="DasSarma S."/>
            <person name="Roberts R.J."/>
        </authorList>
    </citation>
    <scope>NUCLEOTIDE SEQUENCE</scope>
    <source>
        <strain evidence="2">ATCC 33800</strain>
        <plasmid evidence="2">pHsi540</plasmid>
    </source>
</reference>